<proteinExistence type="predicted"/>
<reference evidence="4 5" key="1">
    <citation type="submission" date="2022-05" db="EMBL/GenBank/DDBJ databases">
        <authorList>
            <consortium name="Genoscope - CEA"/>
            <person name="William W."/>
        </authorList>
    </citation>
    <scope>NUCLEOTIDE SEQUENCE [LARGE SCALE GENOMIC DNA]</scope>
</reference>
<keyword evidence="2" id="KW-0677">Repeat</keyword>
<dbReference type="EMBL" id="CALNXJ010000005">
    <property type="protein sequence ID" value="CAH3039891.1"/>
    <property type="molecule type" value="Genomic_DNA"/>
</dbReference>
<dbReference type="InterPro" id="IPR017096">
    <property type="entry name" value="BTB-kelch_protein"/>
</dbReference>
<dbReference type="AlphaFoldDB" id="A0AAU9VY87"/>
<dbReference type="SUPFAM" id="SSF54695">
    <property type="entry name" value="POZ domain"/>
    <property type="match status" value="2"/>
</dbReference>
<dbReference type="Pfam" id="PF00651">
    <property type="entry name" value="BTB"/>
    <property type="match status" value="2"/>
</dbReference>
<organism evidence="4 5">
    <name type="scientific">Pocillopora meandrina</name>
    <dbReference type="NCBI Taxonomy" id="46732"/>
    <lineage>
        <taxon>Eukaryota</taxon>
        <taxon>Metazoa</taxon>
        <taxon>Cnidaria</taxon>
        <taxon>Anthozoa</taxon>
        <taxon>Hexacorallia</taxon>
        <taxon>Scleractinia</taxon>
        <taxon>Astrocoeniina</taxon>
        <taxon>Pocilloporidae</taxon>
        <taxon>Pocillopora</taxon>
    </lineage>
</organism>
<comment type="caution">
    <text evidence="4">The sequence shown here is derived from an EMBL/GenBank/DDBJ whole genome shotgun (WGS) entry which is preliminary data.</text>
</comment>
<feature type="domain" description="BTB" evidence="3">
    <location>
        <begin position="598"/>
        <end position="643"/>
    </location>
</feature>
<gene>
    <name evidence="4" type="ORF">PMEA_00025492</name>
</gene>
<dbReference type="CDD" id="cd18186">
    <property type="entry name" value="BTB_POZ_ZBTB_KLHL-like"/>
    <property type="match status" value="2"/>
</dbReference>
<dbReference type="PANTHER" id="PTHR24412">
    <property type="entry name" value="KELCH PROTEIN"/>
    <property type="match status" value="1"/>
</dbReference>
<dbReference type="SUPFAM" id="SSF117281">
    <property type="entry name" value="Kelch motif"/>
    <property type="match status" value="1"/>
</dbReference>
<keyword evidence="5" id="KW-1185">Reference proteome</keyword>
<evidence type="ECO:0000256" key="2">
    <source>
        <dbReference type="ARBA" id="ARBA00022737"/>
    </source>
</evidence>
<evidence type="ECO:0000259" key="3">
    <source>
        <dbReference type="PROSITE" id="PS50097"/>
    </source>
</evidence>
<dbReference type="InterPro" id="IPR011705">
    <property type="entry name" value="BACK"/>
</dbReference>
<dbReference type="Proteomes" id="UP001159428">
    <property type="component" value="Unassembled WGS sequence"/>
</dbReference>
<evidence type="ECO:0000313" key="4">
    <source>
        <dbReference type="EMBL" id="CAH3039891.1"/>
    </source>
</evidence>
<dbReference type="Pfam" id="PF07707">
    <property type="entry name" value="BACK"/>
    <property type="match status" value="1"/>
</dbReference>
<dbReference type="Gene3D" id="1.25.40.420">
    <property type="match status" value="1"/>
</dbReference>
<dbReference type="SMART" id="SM00875">
    <property type="entry name" value="BACK"/>
    <property type="match status" value="1"/>
</dbReference>
<dbReference type="FunFam" id="1.25.40.420:FF:000001">
    <property type="entry name" value="Kelch-like family member 12"/>
    <property type="match status" value="1"/>
</dbReference>
<dbReference type="PIRSF" id="PIRSF037037">
    <property type="entry name" value="Kelch-like_protein_gigaxonin"/>
    <property type="match status" value="1"/>
</dbReference>
<dbReference type="Gene3D" id="3.30.710.10">
    <property type="entry name" value="Potassium Channel Kv1.1, Chain A"/>
    <property type="match status" value="2"/>
</dbReference>
<dbReference type="InterPro" id="IPR015915">
    <property type="entry name" value="Kelch-typ_b-propeller"/>
</dbReference>
<evidence type="ECO:0000256" key="1">
    <source>
        <dbReference type="ARBA" id="ARBA00022441"/>
    </source>
</evidence>
<name>A0AAU9VY87_9CNID</name>
<evidence type="ECO:0000313" key="5">
    <source>
        <dbReference type="Proteomes" id="UP001159428"/>
    </source>
</evidence>
<dbReference type="InterPro" id="IPR011333">
    <property type="entry name" value="SKP1/BTB/POZ_sf"/>
</dbReference>
<accession>A0AAU9VY87</accession>
<dbReference type="InterPro" id="IPR000210">
    <property type="entry name" value="BTB/POZ_dom"/>
</dbReference>
<dbReference type="PROSITE" id="PS50097">
    <property type="entry name" value="BTB"/>
    <property type="match status" value="2"/>
</dbReference>
<feature type="domain" description="BTB" evidence="3">
    <location>
        <begin position="35"/>
        <end position="102"/>
    </location>
</feature>
<dbReference type="Gene3D" id="2.120.10.80">
    <property type="entry name" value="Kelch-type beta propeller"/>
    <property type="match status" value="1"/>
</dbReference>
<protein>
    <recommendedName>
        <fullName evidence="3">BTB domain-containing protein</fullName>
    </recommendedName>
</protein>
<dbReference type="SMART" id="SM00225">
    <property type="entry name" value="BTB"/>
    <property type="match status" value="1"/>
</dbReference>
<keyword evidence="1" id="KW-0880">Kelch repeat</keyword>
<dbReference type="PANTHER" id="PTHR24412:SF497">
    <property type="entry name" value="KELCH-LIKE PROTEIN 18"/>
    <property type="match status" value="1"/>
</dbReference>
<sequence>MAAISPTACISQRVNSNREIPIQVWFTREELDQPYDVTLVVRDGDFKAHRKVLSEASPFFEKLLNSDMKESKEGVVRLEIFTASAMRNTLEFIYTGNVQILDEDDARDLIVIADYLLLQNLKTPATQALIKKLNTSNCISIFHLADEYHCDELLRKTKMFVLANFSALFSAKRQDVLKMTKEELAIFISSDELHVSAEEDVLSIILAWINHDKNNRRSHFPELFRQVRLVYISRDFLCNDVVTNELVKNNEDCLELAKGAIELIDSNSVDELDNLDRKPRKCLEYSAIVAYTTEGKFLFYFPREDKWYKKEPIYLQSDDGIFFCRDKMYCTRRELSNRSYNWGLRILCFNPHSYRWKSLQSFDNNTLLKKLFVYNDEMYALFLFHKWRSVPDALWSGGCRFEKESGNIISKYKVDSNSWEDVLLIEGLAYRRHYCVVPSENFVYFIGGTEISGGRLLRDVYRYDLCRKKWDKLADIQAARQNQLWGAAANGKIYIAGWTKNEMKPGQDELLCEVYNETTNEWQFIRSFSVEREVFLGLIAVDGEVYVVGYDRSSVTELLRVQCYDPESDEWKLKTEISITWHERAQRQFKICDTMKASSFFEKLLNSDMNESKEGVVRLEIFTDSLMRNTLEFIYTGNVQILDEDDARDLVVIADYLLLPKLKILAA</sequence>